<sequence length="531" mass="59780">MADPVSVLASAVGIAAFAQQLATSVLKMKRSCEDVKNVPIELQETLDQIENMSNIMAKLGRIEEEELDGGVDADILLQSLQLCQRAVSRISALAQEAQANMKRGKALPAVRAALKQDTYAKMLVKLDRSKADLHLAYSMYAGARKAKELEGIRKHMQDMLGGRLHAIQESRSGSLPCEESGREHSLEQHSSRRSRKKARRITGLLRLALPLWLCQRAVDLAFESAGGCWTVSWKAFRVLEPGNEAIDMCQKGDINGIKELVERRQLSIHDEDMYGRTLSTVEKAAGYGQTSMLRLLIGSGAQVIDTLVHRYYSRSHWYEGPFLFDHLESLDQVREHAQLLRNELDIPAGHDLNILAKHPSSLTPEERLTILMRIHCQTRSGWLDMLLPVKDLDVDLFNTVGEGGDRLFHIIAFKLRREYSQYSRRHKNRKAGRRTWFDLLEKVIKLGADIHARNECTQTPLKILLDGSRPGYLEEAVQDRLGGPRASDSIPTQRAEKKIAKEGASSVQGQWISVFVAPVRYPRLLEAIRRN</sequence>
<protein>
    <submittedName>
        <fullName evidence="1">Uncharacterized protein</fullName>
    </submittedName>
</protein>
<keyword evidence="2" id="KW-1185">Reference proteome</keyword>
<evidence type="ECO:0000313" key="2">
    <source>
        <dbReference type="Proteomes" id="UP001281147"/>
    </source>
</evidence>
<accession>A0ACC3MPA4</accession>
<reference evidence="1" key="1">
    <citation type="submission" date="2023-07" db="EMBL/GenBank/DDBJ databases">
        <title>Black Yeasts Isolated from many extreme environments.</title>
        <authorList>
            <person name="Coleine C."/>
            <person name="Stajich J.E."/>
            <person name="Selbmann L."/>
        </authorList>
    </citation>
    <scope>NUCLEOTIDE SEQUENCE</scope>
    <source>
        <strain evidence="1">CCFEE 5714</strain>
    </source>
</reference>
<comment type="caution">
    <text evidence="1">The sequence shown here is derived from an EMBL/GenBank/DDBJ whole genome shotgun (WGS) entry which is preliminary data.</text>
</comment>
<dbReference type="EMBL" id="JAUTXU010000192">
    <property type="protein sequence ID" value="KAK3699823.1"/>
    <property type="molecule type" value="Genomic_DNA"/>
</dbReference>
<proteinExistence type="predicted"/>
<dbReference type="Proteomes" id="UP001281147">
    <property type="component" value="Unassembled WGS sequence"/>
</dbReference>
<organism evidence="1 2">
    <name type="scientific">Vermiconidia calcicola</name>
    <dbReference type="NCBI Taxonomy" id="1690605"/>
    <lineage>
        <taxon>Eukaryota</taxon>
        <taxon>Fungi</taxon>
        <taxon>Dikarya</taxon>
        <taxon>Ascomycota</taxon>
        <taxon>Pezizomycotina</taxon>
        <taxon>Dothideomycetes</taxon>
        <taxon>Dothideomycetidae</taxon>
        <taxon>Mycosphaerellales</taxon>
        <taxon>Extremaceae</taxon>
        <taxon>Vermiconidia</taxon>
    </lineage>
</organism>
<evidence type="ECO:0000313" key="1">
    <source>
        <dbReference type="EMBL" id="KAK3699823.1"/>
    </source>
</evidence>
<name>A0ACC3MPA4_9PEZI</name>
<gene>
    <name evidence="1" type="ORF">LTR37_016238</name>
</gene>